<evidence type="ECO:0000256" key="2">
    <source>
        <dbReference type="SAM" id="SignalP"/>
    </source>
</evidence>
<feature type="transmembrane region" description="Helical" evidence="1">
    <location>
        <begin position="845"/>
        <end position="877"/>
    </location>
</feature>
<feature type="transmembrane region" description="Helical" evidence="1">
    <location>
        <begin position="803"/>
        <end position="824"/>
    </location>
</feature>
<reference evidence="3" key="1">
    <citation type="submission" date="2023-02" db="EMBL/GenBank/DDBJ databases">
        <title>Kitasatospora phosalacinea NBRC 14627.</title>
        <authorList>
            <person name="Ichikawa N."/>
            <person name="Sato H."/>
            <person name="Tonouchi N."/>
        </authorList>
    </citation>
    <scope>NUCLEOTIDE SEQUENCE</scope>
    <source>
        <strain evidence="3">NBRC 14627</strain>
    </source>
</reference>
<sequence>MTVPRSRLPFHLLLFLLVGTVTAFAAAWQPSYERAATLALAQDVAHEGEAGALVTATSDVQPLAGEAGPPGGGPVPHLGTFQQDLDRLTSRLGAGAGPRLGAVLGRPVTRVAAVPAAVTDGGAARPYGLDPELQLLYAQDAPQSVRYVEGRAPARPAGDGAGAPVEVALSEQNRQALGLGLGRTFRLDGGPRLRTDAVLVGVFRPVTAGADLWRQHPLLERARPRDTDRGRLVTAAALVDLSGIELLEARSTLPLTVTADYPVTVDPAGRSAAAGRLAELVRASGSFERDAVLAVCGERTLGTLPCALDRRSATPPRVTERLSATALAFRHRAERTEALRSFALAGLLAVAVAAAVAAARLAARREDGALALQRARGASPARTGAARLAETAPAVLLGLLVGGLAAAPVTAPRPPAPPGWPAVAATVLAWIALPVATWLRLREPRRSRPDGDRHRPRRAGGPRRAAEVAAVLLALAVWASVRVRGAGALSDPQLPLLPVLLAVVVAVVLLRVQPAPVRLLAARARAGTGAVALVALARAGRAAAGALTLLVLVLALSQAVFGGLVVHTLQQGREQSAAWRSGADAVLLGPARIADAGAELAALPGVAGTAAVHVQVQDLIGSDGTVSAGAVLADVDPDALLAVAPASPLGRELRGARLPSTVRAAPEDAPELDVLADPGLLARHPDGLLDTGSGPDALRLRIVGTLPADARRDPVLGPLLGERPPGAALVVSARTVLPADAPGRSAVLLRLVGGPLGPLDREQVRRAAAATGATGSPVELRTRAGERDQLDRDGLGAVLNRTFLAAGAGSLTIALLVVVLELVLGARDRARTVSYLRTLGLGGRAAAALPVLELLPLLAAAALGGTALGLLLPAALGPVLDLTAFGGGPAPGPSVDWTLTAALALGLVVLVAAVAALETLFGRRRSPSAVLRLGEAL</sequence>
<dbReference type="RefSeq" id="WP_285733148.1">
    <property type="nucleotide sequence ID" value="NZ_BSSA01000001.1"/>
</dbReference>
<dbReference type="EMBL" id="BSSA01000001">
    <property type="protein sequence ID" value="GLW68318.1"/>
    <property type="molecule type" value="Genomic_DNA"/>
</dbReference>
<feature type="signal peptide" evidence="2">
    <location>
        <begin position="1"/>
        <end position="25"/>
    </location>
</feature>
<protein>
    <recommendedName>
        <fullName evidence="5">ABC3 transporter permease protein domain-containing protein</fullName>
    </recommendedName>
</protein>
<feature type="transmembrane region" description="Helical" evidence="1">
    <location>
        <begin position="462"/>
        <end position="481"/>
    </location>
</feature>
<dbReference type="Proteomes" id="UP001165041">
    <property type="component" value="Unassembled WGS sequence"/>
</dbReference>
<gene>
    <name evidence="3" type="ORF">Kpho02_06170</name>
</gene>
<evidence type="ECO:0000313" key="3">
    <source>
        <dbReference type="EMBL" id="GLW68318.1"/>
    </source>
</evidence>
<feature type="transmembrane region" description="Helical" evidence="1">
    <location>
        <begin position="546"/>
        <end position="566"/>
    </location>
</feature>
<feature type="transmembrane region" description="Helical" evidence="1">
    <location>
        <begin position="897"/>
        <end position="917"/>
    </location>
</feature>
<feature type="transmembrane region" description="Helical" evidence="1">
    <location>
        <begin position="419"/>
        <end position="441"/>
    </location>
</feature>
<dbReference type="AlphaFoldDB" id="A0A9W6Q4J8"/>
<comment type="caution">
    <text evidence="3">The sequence shown here is derived from an EMBL/GenBank/DDBJ whole genome shotgun (WGS) entry which is preliminary data.</text>
</comment>
<feature type="chain" id="PRO_5040762928" description="ABC3 transporter permease protein domain-containing protein" evidence="2">
    <location>
        <begin position="26"/>
        <end position="937"/>
    </location>
</feature>
<proteinExistence type="predicted"/>
<accession>A0A9W6Q4J8</accession>
<organism evidence="3 4">
    <name type="scientific">Kitasatospora phosalacinea</name>
    <dbReference type="NCBI Taxonomy" id="2065"/>
    <lineage>
        <taxon>Bacteria</taxon>
        <taxon>Bacillati</taxon>
        <taxon>Actinomycetota</taxon>
        <taxon>Actinomycetes</taxon>
        <taxon>Kitasatosporales</taxon>
        <taxon>Streptomycetaceae</taxon>
        <taxon>Kitasatospora</taxon>
    </lineage>
</organism>
<keyword evidence="1" id="KW-0812">Transmembrane</keyword>
<keyword evidence="1" id="KW-1133">Transmembrane helix</keyword>
<keyword evidence="1" id="KW-0472">Membrane</keyword>
<evidence type="ECO:0008006" key="5">
    <source>
        <dbReference type="Google" id="ProtNLM"/>
    </source>
</evidence>
<evidence type="ECO:0000313" key="4">
    <source>
        <dbReference type="Proteomes" id="UP001165041"/>
    </source>
</evidence>
<feature type="transmembrane region" description="Helical" evidence="1">
    <location>
        <begin position="384"/>
        <end position="407"/>
    </location>
</feature>
<keyword evidence="2" id="KW-0732">Signal</keyword>
<feature type="transmembrane region" description="Helical" evidence="1">
    <location>
        <begin position="342"/>
        <end position="363"/>
    </location>
</feature>
<evidence type="ECO:0000256" key="1">
    <source>
        <dbReference type="SAM" id="Phobius"/>
    </source>
</evidence>
<name>A0A9W6Q4J8_9ACTN</name>
<feature type="transmembrane region" description="Helical" evidence="1">
    <location>
        <begin position="493"/>
        <end position="512"/>
    </location>
</feature>